<sequence>MTCCSSRSSPTKGKVVPASLPAFPCSSSSLLAVACLLVGVLYPISLSPHRLIRRWSANGCGPALSLPRGEDDYLPGNIVEIEIKNFMTYDHLKCKPGSRLNLVIGPNGSGKSSLVCAIALGLGGDPQVHFDFLLSSPFPLSWQSRPLYLTSMFFLLEPGGGWMTGKGQKLVAHFGLWLILLTCLQILGRASNVGAFVKRGEDSGSIKISLRGYTPDQQIIITRKIDTQKKSEWQLNGRCLILKFLLLLISYVSSFSGRFGNKSRVGWVSRTPDPDPGRVGSLDPADSHGIWLTLGRPGPPLPKGSSIAGRSLLLQAPYPIFIGVWKGPLGGAAAPLGLAHKPPYRGGVQPTGQGRRATPWGCPRAGRTPAGGVRTARTPAGGGFGAGTPLQGVFRPEPPRGGWLLRTYTPVGGVPAVHAIKAGPPGSSLPI</sequence>
<dbReference type="GO" id="GO:0003697">
    <property type="term" value="F:single-stranded DNA binding"/>
    <property type="evidence" value="ECO:0007669"/>
    <property type="project" value="TreeGrafter"/>
</dbReference>
<organism evidence="7 8">
    <name type="scientific">Colocasia esculenta</name>
    <name type="common">Wild taro</name>
    <name type="synonym">Arum esculentum</name>
    <dbReference type="NCBI Taxonomy" id="4460"/>
    <lineage>
        <taxon>Eukaryota</taxon>
        <taxon>Viridiplantae</taxon>
        <taxon>Streptophyta</taxon>
        <taxon>Embryophyta</taxon>
        <taxon>Tracheophyta</taxon>
        <taxon>Spermatophyta</taxon>
        <taxon>Magnoliopsida</taxon>
        <taxon>Liliopsida</taxon>
        <taxon>Araceae</taxon>
        <taxon>Aroideae</taxon>
        <taxon>Colocasieae</taxon>
        <taxon>Colocasia</taxon>
    </lineage>
</organism>
<dbReference type="PANTHER" id="PTHR45916:SF1">
    <property type="entry name" value="STRUCTURAL MAINTENANCE OF CHROMOSOMES PROTEIN 5"/>
    <property type="match status" value="1"/>
</dbReference>
<gene>
    <name evidence="7" type="ORF">Taro_018094</name>
</gene>
<keyword evidence="5" id="KW-0812">Transmembrane</keyword>
<dbReference type="EMBL" id="NMUH01000836">
    <property type="protein sequence ID" value="MQL85557.1"/>
    <property type="molecule type" value="Genomic_DNA"/>
</dbReference>
<dbReference type="GO" id="GO:0000724">
    <property type="term" value="P:double-strand break repair via homologous recombination"/>
    <property type="evidence" value="ECO:0007669"/>
    <property type="project" value="TreeGrafter"/>
</dbReference>
<dbReference type="Proteomes" id="UP000652761">
    <property type="component" value="Unassembled WGS sequence"/>
</dbReference>
<dbReference type="SUPFAM" id="SSF52540">
    <property type="entry name" value="P-loop containing nucleoside triphosphate hydrolases"/>
    <property type="match status" value="1"/>
</dbReference>
<protein>
    <recommendedName>
        <fullName evidence="2">Structural maintenance of chromosomes protein 5</fullName>
    </recommendedName>
</protein>
<comment type="similarity">
    <text evidence="1">Belongs to the SMC family. SMC5 subfamily.</text>
</comment>
<feature type="region of interest" description="Disordered" evidence="4">
    <location>
        <begin position="349"/>
        <end position="372"/>
    </location>
</feature>
<comment type="caution">
    <text evidence="7">The sequence shown here is derived from an EMBL/GenBank/DDBJ whole genome shotgun (WGS) entry which is preliminary data.</text>
</comment>
<dbReference type="OrthoDB" id="691412at2759"/>
<evidence type="ECO:0000259" key="6">
    <source>
        <dbReference type="Pfam" id="PF13476"/>
    </source>
</evidence>
<dbReference type="Pfam" id="PF13476">
    <property type="entry name" value="AAA_23"/>
    <property type="match status" value="1"/>
</dbReference>
<dbReference type="GO" id="GO:0005634">
    <property type="term" value="C:nucleus"/>
    <property type="evidence" value="ECO:0007669"/>
    <property type="project" value="TreeGrafter"/>
</dbReference>
<dbReference type="GO" id="GO:0030915">
    <property type="term" value="C:Smc5-Smc6 complex"/>
    <property type="evidence" value="ECO:0007669"/>
    <property type="project" value="TreeGrafter"/>
</dbReference>
<keyword evidence="3" id="KW-0175">Coiled coil</keyword>
<dbReference type="PANTHER" id="PTHR45916">
    <property type="entry name" value="STRUCTURAL MAINTENANCE OF CHROMOSOMES PROTEIN 5"/>
    <property type="match status" value="1"/>
</dbReference>
<dbReference type="InterPro" id="IPR027417">
    <property type="entry name" value="P-loop_NTPase"/>
</dbReference>
<proteinExistence type="inferred from homology"/>
<name>A0A843USV5_COLES</name>
<keyword evidence="8" id="KW-1185">Reference proteome</keyword>
<dbReference type="PROSITE" id="PS51257">
    <property type="entry name" value="PROKAR_LIPOPROTEIN"/>
    <property type="match status" value="1"/>
</dbReference>
<keyword evidence="5" id="KW-1133">Transmembrane helix</keyword>
<evidence type="ECO:0000256" key="5">
    <source>
        <dbReference type="SAM" id="Phobius"/>
    </source>
</evidence>
<evidence type="ECO:0000313" key="8">
    <source>
        <dbReference type="Proteomes" id="UP000652761"/>
    </source>
</evidence>
<dbReference type="Gene3D" id="3.40.50.300">
    <property type="entry name" value="P-loop containing nucleotide triphosphate hydrolases"/>
    <property type="match status" value="1"/>
</dbReference>
<reference evidence="7" key="1">
    <citation type="submission" date="2017-07" db="EMBL/GenBank/DDBJ databases">
        <title>Taro Niue Genome Assembly and Annotation.</title>
        <authorList>
            <person name="Atibalentja N."/>
            <person name="Keating K."/>
            <person name="Fields C.J."/>
        </authorList>
    </citation>
    <scope>NUCLEOTIDE SEQUENCE</scope>
    <source>
        <strain evidence="7">Niue_2</strain>
        <tissue evidence="7">Leaf</tissue>
    </source>
</reference>
<dbReference type="InterPro" id="IPR038729">
    <property type="entry name" value="Rad50/SbcC_AAA"/>
</dbReference>
<evidence type="ECO:0000256" key="4">
    <source>
        <dbReference type="SAM" id="MobiDB-lite"/>
    </source>
</evidence>
<evidence type="ECO:0000313" key="7">
    <source>
        <dbReference type="EMBL" id="MQL85557.1"/>
    </source>
</evidence>
<keyword evidence="5" id="KW-0472">Membrane</keyword>
<evidence type="ECO:0000256" key="3">
    <source>
        <dbReference type="ARBA" id="ARBA00023054"/>
    </source>
</evidence>
<evidence type="ECO:0000256" key="2">
    <source>
        <dbReference type="ARBA" id="ARBA00018687"/>
    </source>
</evidence>
<dbReference type="GO" id="GO:0016887">
    <property type="term" value="F:ATP hydrolysis activity"/>
    <property type="evidence" value="ECO:0007669"/>
    <property type="project" value="InterPro"/>
</dbReference>
<accession>A0A843USV5</accession>
<evidence type="ECO:0000256" key="1">
    <source>
        <dbReference type="ARBA" id="ARBA00010171"/>
    </source>
</evidence>
<dbReference type="AlphaFoldDB" id="A0A843USV5"/>
<feature type="domain" description="Rad50/SbcC-type AAA" evidence="6">
    <location>
        <begin position="81"/>
        <end position="126"/>
    </location>
</feature>
<feature type="transmembrane region" description="Helical" evidence="5">
    <location>
        <begin position="20"/>
        <end position="44"/>
    </location>
</feature>